<feature type="signal peptide" evidence="1">
    <location>
        <begin position="1"/>
        <end position="25"/>
    </location>
</feature>
<evidence type="ECO:0000256" key="1">
    <source>
        <dbReference type="SAM" id="SignalP"/>
    </source>
</evidence>
<reference evidence="2" key="1">
    <citation type="submission" date="2020-10" db="EMBL/GenBank/DDBJ databases">
        <authorList>
            <person name="Gilroy R."/>
        </authorList>
    </citation>
    <scope>NUCLEOTIDE SEQUENCE</scope>
    <source>
        <strain evidence="2">ChiW3-316</strain>
    </source>
</reference>
<accession>A0A9D1SBK2</accession>
<dbReference type="EMBL" id="DVNC01000058">
    <property type="protein sequence ID" value="HIU54096.1"/>
    <property type="molecule type" value="Genomic_DNA"/>
</dbReference>
<dbReference type="Proteomes" id="UP000824107">
    <property type="component" value="Unassembled WGS sequence"/>
</dbReference>
<reference evidence="2" key="2">
    <citation type="journal article" date="2021" name="PeerJ">
        <title>Extensive microbial diversity within the chicken gut microbiome revealed by metagenomics and culture.</title>
        <authorList>
            <person name="Gilroy R."/>
            <person name="Ravi A."/>
            <person name="Getino M."/>
            <person name="Pursley I."/>
            <person name="Horton D.L."/>
            <person name="Alikhan N.F."/>
            <person name="Baker D."/>
            <person name="Gharbi K."/>
            <person name="Hall N."/>
            <person name="Watson M."/>
            <person name="Adriaenssens E.M."/>
            <person name="Foster-Nyarko E."/>
            <person name="Jarju S."/>
            <person name="Secka A."/>
            <person name="Antonio M."/>
            <person name="Oren A."/>
            <person name="Chaudhuri R.R."/>
            <person name="La Ragione R."/>
            <person name="Hildebrand F."/>
            <person name="Pallen M.J."/>
        </authorList>
    </citation>
    <scope>NUCLEOTIDE SEQUENCE</scope>
    <source>
        <strain evidence="2">ChiW3-316</strain>
    </source>
</reference>
<keyword evidence="1" id="KW-0732">Signal</keyword>
<comment type="caution">
    <text evidence="2">The sequence shown here is derived from an EMBL/GenBank/DDBJ whole genome shotgun (WGS) entry which is preliminary data.</text>
</comment>
<dbReference type="AlphaFoldDB" id="A0A9D1SBK2"/>
<name>A0A9D1SBK2_9PROT</name>
<evidence type="ECO:0008006" key="4">
    <source>
        <dbReference type="Google" id="ProtNLM"/>
    </source>
</evidence>
<evidence type="ECO:0000313" key="3">
    <source>
        <dbReference type="Proteomes" id="UP000824107"/>
    </source>
</evidence>
<proteinExistence type="predicted"/>
<gene>
    <name evidence="2" type="ORF">IAD20_08475</name>
</gene>
<protein>
    <recommendedName>
        <fullName evidence="4">DUF1566 domain-containing protein</fullName>
    </recommendedName>
</protein>
<evidence type="ECO:0000313" key="2">
    <source>
        <dbReference type="EMBL" id="HIU54096.1"/>
    </source>
</evidence>
<sequence length="257" mass="27721">MSKRCEKYFGVFLPALIAFVPAVQAATCAVAPTCEQLGYVQSSSDCAGAKNILKCPFDLSKLYCSKASAEVKVGSILYGDGSVSDGYEAGKTPIGVVFDAENRLAIALRDVSSKTYVWSSSTCNTSIPDCTDGWHPQLCEGAGRNFTDILLKTSCGGSYEPAKEVNTYLPTGCTKDFCQRGKWFLPSIKEWTALKSVVTYVEASLELVGGDRFSKSGSVISYWTSSEYSTESAWSTTGQESKATPYRSNFVRAAVAF</sequence>
<feature type="chain" id="PRO_5039630915" description="DUF1566 domain-containing protein" evidence="1">
    <location>
        <begin position="26"/>
        <end position="257"/>
    </location>
</feature>
<organism evidence="2 3">
    <name type="scientific">Candidatus Scatocola faecipullorum</name>
    <dbReference type="NCBI Taxonomy" id="2840917"/>
    <lineage>
        <taxon>Bacteria</taxon>
        <taxon>Pseudomonadati</taxon>
        <taxon>Pseudomonadota</taxon>
        <taxon>Alphaproteobacteria</taxon>
        <taxon>Rhodospirillales</taxon>
        <taxon>Rhodospirillaceae</taxon>
        <taxon>Rhodospirillaceae incertae sedis</taxon>
        <taxon>Candidatus Scatocola</taxon>
    </lineage>
</organism>